<name>A0A955L0U5_9BACT</name>
<feature type="transmembrane region" description="Helical" evidence="8">
    <location>
        <begin position="59"/>
        <end position="86"/>
    </location>
</feature>
<dbReference type="InterPro" id="IPR017871">
    <property type="entry name" value="ABC_transporter-like_CS"/>
</dbReference>
<sequence>MKILRKFYSYVWKFKYFFISATILNIFMAILNNILPLLFRDVVNFALEGETEFLFRSVLLISSIVLVTYLGDTFTMYISDFALFGAAAKLKKDVLKHLHDLDFSYHANKSSGRLISVFKRGEGAFFSFYDEINIWMSRVVFDFIIIIAIYSTIYPKLIVITVIAFFINAIVMYFTVKNNVNKRKSLNIIEDEVNSQIVDNMIAFDSVKYFANEKYEQRRFSKVVDKWYQGCIRYAKTFRVIDLSNGGISNVAFLVTIVISIIDLVNGVIDAGDFVLAVAFANTFYPKIKYLVFQFREVAKNYEDLKSYINILDEEITVVDHVKRISPENQKLLDDKDGKLEIIFKDLTFGYDEKRPIFNNLNLTIREGESVALVGHSGVGKTTIVKLLMRFFDPTSGDIFINGVNIKDIPKQSLRKLIAMVPQEASLFNNTIGYNIGYGNAGRYSTDQLDRASRKAYLTSFISQLPRKYDTEIGERGVKLSGGQKQRLAIARAFIKEAPIIILDEATSNLDSISEREIQQAFWELSADKTTIVIAHRLSTIERVDRILVFDKGQIVEDGNHKDLIHRENGIYKYLWELQSSGAIT</sequence>
<dbReference type="SUPFAM" id="SSF90123">
    <property type="entry name" value="ABC transporter transmembrane region"/>
    <property type="match status" value="1"/>
</dbReference>
<dbReference type="GO" id="GO:0016887">
    <property type="term" value="F:ATP hydrolysis activity"/>
    <property type="evidence" value="ECO:0007669"/>
    <property type="project" value="InterPro"/>
</dbReference>
<feature type="transmembrane region" description="Helical" evidence="8">
    <location>
        <begin position="16"/>
        <end position="39"/>
    </location>
</feature>
<dbReference type="InterPro" id="IPR036640">
    <property type="entry name" value="ABC1_TM_sf"/>
</dbReference>
<dbReference type="InterPro" id="IPR039421">
    <property type="entry name" value="Type_1_exporter"/>
</dbReference>
<dbReference type="Gene3D" id="1.20.1560.10">
    <property type="entry name" value="ABC transporter type 1, transmembrane domain"/>
    <property type="match status" value="1"/>
</dbReference>
<dbReference type="InterPro" id="IPR003439">
    <property type="entry name" value="ABC_transporter-like_ATP-bd"/>
</dbReference>
<evidence type="ECO:0000256" key="1">
    <source>
        <dbReference type="ARBA" id="ARBA00004651"/>
    </source>
</evidence>
<feature type="transmembrane region" description="Helical" evidence="8">
    <location>
        <begin position="157"/>
        <end position="176"/>
    </location>
</feature>
<comment type="subcellular location">
    <subcellularLocation>
        <location evidence="1">Cell membrane</location>
        <topology evidence="1">Multi-pass membrane protein</topology>
    </subcellularLocation>
</comment>
<reference evidence="11" key="2">
    <citation type="journal article" date="2021" name="Microbiome">
        <title>Successional dynamics and alternative stable states in a saline activated sludge microbial community over 9 years.</title>
        <authorList>
            <person name="Wang Y."/>
            <person name="Ye J."/>
            <person name="Ju F."/>
            <person name="Liu L."/>
            <person name="Boyd J.A."/>
            <person name="Deng Y."/>
            <person name="Parks D.H."/>
            <person name="Jiang X."/>
            <person name="Yin X."/>
            <person name="Woodcroft B.J."/>
            <person name="Tyson G.W."/>
            <person name="Hugenholtz P."/>
            <person name="Polz M.F."/>
            <person name="Zhang T."/>
        </authorList>
    </citation>
    <scope>NUCLEOTIDE SEQUENCE</scope>
    <source>
        <strain evidence="11">HKST-UBA15</strain>
    </source>
</reference>
<dbReference type="AlphaFoldDB" id="A0A955L0U5"/>
<evidence type="ECO:0000256" key="3">
    <source>
        <dbReference type="ARBA" id="ARBA00022692"/>
    </source>
</evidence>
<keyword evidence="3 8" id="KW-0812">Transmembrane</keyword>
<dbReference type="Pfam" id="PF00664">
    <property type="entry name" value="ABC_membrane"/>
    <property type="match status" value="1"/>
</dbReference>
<dbReference type="InterPro" id="IPR003593">
    <property type="entry name" value="AAA+_ATPase"/>
</dbReference>
<proteinExistence type="predicted"/>
<dbReference type="GO" id="GO:0140359">
    <property type="term" value="F:ABC-type transporter activity"/>
    <property type="evidence" value="ECO:0007669"/>
    <property type="project" value="InterPro"/>
</dbReference>
<keyword evidence="5 11" id="KW-0067">ATP-binding</keyword>
<dbReference type="Pfam" id="PF00005">
    <property type="entry name" value="ABC_tran"/>
    <property type="match status" value="1"/>
</dbReference>
<comment type="caution">
    <text evidence="11">The sequence shown here is derived from an EMBL/GenBank/DDBJ whole genome shotgun (WGS) entry which is preliminary data.</text>
</comment>
<accession>A0A955L0U5</accession>
<protein>
    <submittedName>
        <fullName evidence="11">ABC transporter ATP-binding protein</fullName>
    </submittedName>
</protein>
<evidence type="ECO:0000256" key="7">
    <source>
        <dbReference type="ARBA" id="ARBA00023136"/>
    </source>
</evidence>
<evidence type="ECO:0000256" key="5">
    <source>
        <dbReference type="ARBA" id="ARBA00022840"/>
    </source>
</evidence>
<dbReference type="PROSITE" id="PS00211">
    <property type="entry name" value="ABC_TRANSPORTER_1"/>
    <property type="match status" value="1"/>
</dbReference>
<dbReference type="Proteomes" id="UP000745577">
    <property type="component" value="Unassembled WGS sequence"/>
</dbReference>
<evidence type="ECO:0000259" key="10">
    <source>
        <dbReference type="PROSITE" id="PS50929"/>
    </source>
</evidence>
<feature type="domain" description="ABC transporter" evidence="9">
    <location>
        <begin position="342"/>
        <end position="577"/>
    </location>
</feature>
<keyword evidence="2" id="KW-0813">Transport</keyword>
<evidence type="ECO:0000313" key="11">
    <source>
        <dbReference type="EMBL" id="MCA9379625.1"/>
    </source>
</evidence>
<evidence type="ECO:0000256" key="4">
    <source>
        <dbReference type="ARBA" id="ARBA00022741"/>
    </source>
</evidence>
<dbReference type="SMART" id="SM00382">
    <property type="entry name" value="AAA"/>
    <property type="match status" value="1"/>
</dbReference>
<dbReference type="Gene3D" id="3.40.50.300">
    <property type="entry name" value="P-loop containing nucleotide triphosphate hydrolases"/>
    <property type="match status" value="1"/>
</dbReference>
<dbReference type="PROSITE" id="PS50893">
    <property type="entry name" value="ABC_TRANSPORTER_2"/>
    <property type="match status" value="1"/>
</dbReference>
<dbReference type="InterPro" id="IPR011527">
    <property type="entry name" value="ABC1_TM_dom"/>
</dbReference>
<dbReference type="PROSITE" id="PS50929">
    <property type="entry name" value="ABC_TM1F"/>
    <property type="match status" value="1"/>
</dbReference>
<dbReference type="GO" id="GO:0005886">
    <property type="term" value="C:plasma membrane"/>
    <property type="evidence" value="ECO:0007669"/>
    <property type="project" value="UniProtKB-SubCell"/>
</dbReference>
<evidence type="ECO:0000259" key="9">
    <source>
        <dbReference type="PROSITE" id="PS50893"/>
    </source>
</evidence>
<reference evidence="11" key="1">
    <citation type="submission" date="2020-04" db="EMBL/GenBank/DDBJ databases">
        <authorList>
            <person name="Zhang T."/>
        </authorList>
    </citation>
    <scope>NUCLEOTIDE SEQUENCE</scope>
    <source>
        <strain evidence="11">HKST-UBA15</strain>
    </source>
</reference>
<dbReference type="FunFam" id="3.40.50.300:FF:000287">
    <property type="entry name" value="Multidrug ABC transporter ATP-binding protein"/>
    <property type="match status" value="1"/>
</dbReference>
<keyword evidence="7 8" id="KW-0472">Membrane</keyword>
<dbReference type="PANTHER" id="PTHR24221:SF654">
    <property type="entry name" value="ATP-BINDING CASSETTE SUB-FAMILY B MEMBER 6"/>
    <property type="match status" value="1"/>
</dbReference>
<dbReference type="InterPro" id="IPR027417">
    <property type="entry name" value="P-loop_NTPase"/>
</dbReference>
<evidence type="ECO:0000256" key="6">
    <source>
        <dbReference type="ARBA" id="ARBA00022989"/>
    </source>
</evidence>
<evidence type="ECO:0000313" key="12">
    <source>
        <dbReference type="Proteomes" id="UP000745577"/>
    </source>
</evidence>
<keyword evidence="4" id="KW-0547">Nucleotide-binding</keyword>
<feature type="domain" description="ABC transmembrane type-1" evidence="10">
    <location>
        <begin position="21"/>
        <end position="300"/>
    </location>
</feature>
<keyword evidence="6 8" id="KW-1133">Transmembrane helix</keyword>
<dbReference type="SUPFAM" id="SSF52540">
    <property type="entry name" value="P-loop containing nucleoside triphosphate hydrolases"/>
    <property type="match status" value="1"/>
</dbReference>
<feature type="transmembrane region" description="Helical" evidence="8">
    <location>
        <begin position="132"/>
        <end position="151"/>
    </location>
</feature>
<organism evidence="11 12">
    <name type="scientific">Candidatus Dojkabacteria bacterium</name>
    <dbReference type="NCBI Taxonomy" id="2099670"/>
    <lineage>
        <taxon>Bacteria</taxon>
        <taxon>Candidatus Dojkabacteria</taxon>
    </lineage>
</organism>
<evidence type="ECO:0000256" key="8">
    <source>
        <dbReference type="SAM" id="Phobius"/>
    </source>
</evidence>
<evidence type="ECO:0000256" key="2">
    <source>
        <dbReference type="ARBA" id="ARBA00022448"/>
    </source>
</evidence>
<dbReference type="GO" id="GO:0005524">
    <property type="term" value="F:ATP binding"/>
    <property type="evidence" value="ECO:0007669"/>
    <property type="project" value="UniProtKB-KW"/>
</dbReference>
<dbReference type="EMBL" id="JAGQLL010000006">
    <property type="protein sequence ID" value="MCA9379625.1"/>
    <property type="molecule type" value="Genomic_DNA"/>
</dbReference>
<gene>
    <name evidence="11" type="ORF">KC675_00415</name>
</gene>
<feature type="transmembrane region" description="Helical" evidence="8">
    <location>
        <begin position="243"/>
        <end position="262"/>
    </location>
</feature>
<dbReference type="PANTHER" id="PTHR24221">
    <property type="entry name" value="ATP-BINDING CASSETTE SUB-FAMILY B"/>
    <property type="match status" value="1"/>
</dbReference>